<feature type="non-terminal residue" evidence="3">
    <location>
        <position position="1"/>
    </location>
</feature>
<reference evidence="3" key="1">
    <citation type="submission" date="2019-09" db="EMBL/GenBank/DDBJ databases">
        <title>Characterisation of the sponge microbiome using genome-centric metagenomics.</title>
        <authorList>
            <person name="Engelberts J.P."/>
            <person name="Robbins S.J."/>
            <person name="De Goeij J.M."/>
            <person name="Aranda M."/>
            <person name="Bell S.C."/>
            <person name="Webster N.S."/>
        </authorList>
    </citation>
    <scope>NUCLEOTIDE SEQUENCE</scope>
    <source>
        <strain evidence="3">SB0664_bin_27</strain>
    </source>
</reference>
<protein>
    <submittedName>
        <fullName evidence="3">NADH:flavin oxidoreductase</fullName>
    </submittedName>
</protein>
<dbReference type="AlphaFoldDB" id="A0A6B0YVJ2"/>
<comment type="caution">
    <text evidence="3">The sequence shown here is derived from an EMBL/GenBank/DDBJ whole genome shotgun (WGS) entry which is preliminary data.</text>
</comment>
<name>A0A6B0YVJ2_9CHLR</name>
<gene>
    <name evidence="3" type="ORF">F4Y42_09975</name>
</gene>
<evidence type="ECO:0000256" key="2">
    <source>
        <dbReference type="ARBA" id="ARBA00023002"/>
    </source>
</evidence>
<keyword evidence="1" id="KW-0285">Flavoprotein</keyword>
<dbReference type="SUPFAM" id="SSF51395">
    <property type="entry name" value="FMN-linked oxidoreductases"/>
    <property type="match status" value="1"/>
</dbReference>
<organism evidence="3">
    <name type="scientific">Caldilineaceae bacterium SB0664_bin_27</name>
    <dbReference type="NCBI Taxonomy" id="2605260"/>
    <lineage>
        <taxon>Bacteria</taxon>
        <taxon>Bacillati</taxon>
        <taxon>Chloroflexota</taxon>
        <taxon>Caldilineae</taxon>
        <taxon>Caldilineales</taxon>
        <taxon>Caldilineaceae</taxon>
    </lineage>
</organism>
<dbReference type="InterPro" id="IPR013785">
    <property type="entry name" value="Aldolase_TIM"/>
</dbReference>
<dbReference type="GO" id="GO:0016491">
    <property type="term" value="F:oxidoreductase activity"/>
    <property type="evidence" value="ECO:0007669"/>
    <property type="project" value="UniProtKB-KW"/>
</dbReference>
<evidence type="ECO:0000256" key="1">
    <source>
        <dbReference type="ARBA" id="ARBA00022630"/>
    </source>
</evidence>
<sequence>YLGHEFLSAFTRPGPFGGSFANRTRFVRSIIEGIRKRAPGLGIGVRLSAFDFVPFRPDPDASINGKPGHGVPEPYQNCLPYEYGFGIDQDDPQQMDLGEAEQFIALLESLDVDLINLSCGSPYYNPHIQRPALFPPSDGYLPPEDPLCGVARQVAMVARLKARFPRSLFVGSGYSYLQEYLPHVGQALVRAGMVDFIGLGRMVLSYPDLPCDVLQTGQMQRRVICRTFSDCTTAPRNGMISGCFPLDSFYKQREEAQRLQILKKEAE</sequence>
<evidence type="ECO:0000313" key="3">
    <source>
        <dbReference type="EMBL" id="MXY93762.1"/>
    </source>
</evidence>
<dbReference type="Gene3D" id="3.20.20.70">
    <property type="entry name" value="Aldolase class I"/>
    <property type="match status" value="1"/>
</dbReference>
<dbReference type="PANTHER" id="PTHR43656:SF2">
    <property type="entry name" value="BINDING OXIDOREDUCTASE, PUTATIVE (AFU_ORTHOLOGUE AFUA_2G08260)-RELATED"/>
    <property type="match status" value="1"/>
</dbReference>
<dbReference type="InterPro" id="IPR051799">
    <property type="entry name" value="NADH_flavin_oxidoreductase"/>
</dbReference>
<proteinExistence type="predicted"/>
<dbReference type="PANTHER" id="PTHR43656">
    <property type="entry name" value="BINDING OXIDOREDUCTASE, PUTATIVE (AFU_ORTHOLOGUE AFUA_2G08260)-RELATED"/>
    <property type="match status" value="1"/>
</dbReference>
<accession>A0A6B0YVJ2</accession>
<dbReference type="EMBL" id="VXRG01000084">
    <property type="protein sequence ID" value="MXY93762.1"/>
    <property type="molecule type" value="Genomic_DNA"/>
</dbReference>
<keyword evidence="2" id="KW-0560">Oxidoreductase</keyword>